<dbReference type="RefSeq" id="XP_038071679.1">
    <property type="nucleotide sequence ID" value="XM_038215751.1"/>
</dbReference>
<dbReference type="OrthoDB" id="21085at2759"/>
<feature type="compositionally biased region" description="Low complexity" evidence="4">
    <location>
        <begin position="769"/>
        <end position="789"/>
    </location>
</feature>
<dbReference type="Pfam" id="PF23268">
    <property type="entry name" value="RIN1"/>
    <property type="match status" value="1"/>
</dbReference>
<evidence type="ECO:0000313" key="7">
    <source>
        <dbReference type="EnsemblMetazoa" id="XP_038071679.1"/>
    </source>
</evidence>
<dbReference type="PANTHER" id="PTHR23101:SF104">
    <property type="entry name" value="PROTEIN SPRINT"/>
    <property type="match status" value="1"/>
</dbReference>
<feature type="compositionally biased region" description="Polar residues" evidence="4">
    <location>
        <begin position="659"/>
        <end position="713"/>
    </location>
</feature>
<dbReference type="PROSITE" id="PS50001">
    <property type="entry name" value="SH2"/>
    <property type="match status" value="1"/>
</dbReference>
<dbReference type="GO" id="GO:0005096">
    <property type="term" value="F:GTPase activator activity"/>
    <property type="evidence" value="ECO:0007669"/>
    <property type="project" value="UniProtKB-KW"/>
</dbReference>
<feature type="domain" description="VPS9" evidence="6">
    <location>
        <begin position="969"/>
        <end position="1116"/>
    </location>
</feature>
<dbReference type="SMART" id="SM00167">
    <property type="entry name" value="VPS9"/>
    <property type="match status" value="1"/>
</dbReference>
<dbReference type="Pfam" id="PF02204">
    <property type="entry name" value="VPS9"/>
    <property type="match status" value="1"/>
</dbReference>
<comment type="similarity">
    <text evidence="1">Belongs to the RIN (Ras interaction/interference) family.</text>
</comment>
<feature type="domain" description="SH2" evidence="5">
    <location>
        <begin position="181"/>
        <end position="275"/>
    </location>
</feature>
<feature type="compositionally biased region" description="Basic and acidic residues" evidence="4">
    <location>
        <begin position="719"/>
        <end position="728"/>
    </location>
</feature>
<dbReference type="PROSITE" id="PS51205">
    <property type="entry name" value="VPS9"/>
    <property type="match status" value="1"/>
</dbReference>
<dbReference type="Proteomes" id="UP000887568">
    <property type="component" value="Unplaced"/>
</dbReference>
<name>A0A914B6U2_PATMI</name>
<dbReference type="InterPro" id="IPR000980">
    <property type="entry name" value="SH2"/>
</dbReference>
<dbReference type="GO" id="GO:0005085">
    <property type="term" value="F:guanyl-nucleotide exchange factor activity"/>
    <property type="evidence" value="ECO:0007669"/>
    <property type="project" value="InterPro"/>
</dbReference>
<evidence type="ECO:0000256" key="2">
    <source>
        <dbReference type="ARBA" id="ARBA00022468"/>
    </source>
</evidence>
<evidence type="ECO:0000259" key="6">
    <source>
        <dbReference type="PROSITE" id="PS51205"/>
    </source>
</evidence>
<evidence type="ECO:0000259" key="5">
    <source>
        <dbReference type="PROSITE" id="PS50001"/>
    </source>
</evidence>
<dbReference type="GeneID" id="119740437"/>
<dbReference type="SMART" id="SM00252">
    <property type="entry name" value="SH2"/>
    <property type="match status" value="1"/>
</dbReference>
<dbReference type="GO" id="GO:0030139">
    <property type="term" value="C:endocytic vesicle"/>
    <property type="evidence" value="ECO:0007669"/>
    <property type="project" value="TreeGrafter"/>
</dbReference>
<dbReference type="GO" id="GO:0007165">
    <property type="term" value="P:signal transduction"/>
    <property type="evidence" value="ECO:0007669"/>
    <property type="project" value="InterPro"/>
</dbReference>
<dbReference type="Gene3D" id="1.20.1050.80">
    <property type="entry name" value="VPS9 domain"/>
    <property type="match status" value="1"/>
</dbReference>
<reference evidence="7" key="1">
    <citation type="submission" date="2022-11" db="UniProtKB">
        <authorList>
            <consortium name="EnsemblMetazoa"/>
        </authorList>
    </citation>
    <scope>IDENTIFICATION</scope>
</reference>
<keyword evidence="3" id="KW-0727">SH2 domain</keyword>
<dbReference type="InterPro" id="IPR003123">
    <property type="entry name" value="VPS9"/>
</dbReference>
<feature type="compositionally biased region" description="Basic and acidic residues" evidence="4">
    <location>
        <begin position="791"/>
        <end position="816"/>
    </location>
</feature>
<dbReference type="GO" id="GO:0016192">
    <property type="term" value="P:vesicle-mediated transport"/>
    <property type="evidence" value="ECO:0007669"/>
    <property type="project" value="InterPro"/>
</dbReference>
<dbReference type="OMA" id="TAHYANC"/>
<evidence type="ECO:0000313" key="8">
    <source>
        <dbReference type="Proteomes" id="UP000887568"/>
    </source>
</evidence>
<dbReference type="AlphaFoldDB" id="A0A914B6U2"/>
<dbReference type="Pfam" id="PF00788">
    <property type="entry name" value="RA"/>
    <property type="match status" value="1"/>
</dbReference>
<dbReference type="RefSeq" id="XP_038071678.1">
    <property type="nucleotide sequence ID" value="XM_038215750.1"/>
</dbReference>
<keyword evidence="2" id="KW-0343">GTPase activation</keyword>
<accession>A0A914B6U2</accession>
<dbReference type="GO" id="GO:0005829">
    <property type="term" value="C:cytosol"/>
    <property type="evidence" value="ECO:0007669"/>
    <property type="project" value="TreeGrafter"/>
</dbReference>
<dbReference type="PANTHER" id="PTHR23101">
    <property type="entry name" value="RAB GDP/GTP EXCHANGE FACTOR"/>
    <property type="match status" value="1"/>
</dbReference>
<dbReference type="InterPro" id="IPR036860">
    <property type="entry name" value="SH2_dom_sf"/>
</dbReference>
<keyword evidence="8" id="KW-1185">Reference proteome</keyword>
<feature type="compositionally biased region" description="Acidic residues" evidence="4">
    <location>
        <begin position="739"/>
        <end position="761"/>
    </location>
</feature>
<feature type="region of interest" description="Disordered" evidence="4">
    <location>
        <begin position="516"/>
        <end position="559"/>
    </location>
</feature>
<sequence length="1220" mass="135057">MMALLAPSDNGCMPAGRQRRNSYFEALSSVSSDLNFVASDLKKAPAPFKASSPKSPLAVTASLPIAAGLLDNRLQQSYIPPADRYQHLRISGNFSPATNNNASTLSTTPSPHYAQVPSYRKRDSSSLPRSFESLFLPDSAQPSRASFHEGVINPHQPPGHFGDNSMELSLLTRLVHTKPIWFLPNTQRAAAIHYLQGQPVGTFVVCQARDKDNLVLTMKHPGKGTGLYIEKLPVLISNNGVKLSNATEEFSTIEDLIVHHLYHEGTLPCKLALPPDIMAAGNIRALQSLALFEEEFWKRNQSRLGVVDQQAEGPTDFPGLVGSPRGWSTFPPPSAKQHEIQSSSLTSSMAPSLPSPQGYMVMNKLPMFAVLTPEAATSTGTMPKLDSGGQGLPSVSMRHRKVDSVTVQGHLHKSWSFDDKSTPFRQSEFMSMIPARDVKRESIDDTLLATTGRQPIRCSTQSQQEFLLQNLGHYPPPLHSPPPPPTDSLYAAGTLQHPVAPPLPQRGSVEYYKPFESTRQGHHPPSAFGFESIVQGANQPPPLPQRSASHPPQGPLYQQPMAASSLLPDFTQYSSPTILSVPQGSGSEYAKLEAQLASLEQTGVPQTEADPPQQPTFGSIEGQYNLAPVLKPSVSATPSPLSPEQVSNPLFEFDPLLASSQQTETPSTASLPSQDVFSATPEQSPVLAESQSQHQLPQRQSDVSIGQLVNLTMDSSEDEEKKSREPKLARSGGQTPEYSSEDWDQSGDDEEEDEDKEDEEGDRSRGDRSSSTADTQSSHSSGAQSQASGEHTTKDLKMKTYSDEDHDERSSVDKLSEITPSRTKKIKKLKKKKMSNLSRIQKYVLRSKGKKKKDKGDPAEEIQAAIHKLASNKSSYFSMMMECFVQNIKDKEEKERPDVLIRNLRQFMSGMKNYLFNRREPEVDAAMDKYYDLTMAELDAIVESAIHSYILLPLKSEIYKCYVNDHKESGALDALDHNMQLARAKTPVELGIKKNYIPPEGENLEKIRVYFHQLEEAYSPIKKLQHLLDIVRTVYDTVVDQNSGRGQAVQSMGADDFLPMFIYVLVQCEVVNIEIEADYMWGLLEPTMLSGEGGYYLTTLSSAICVLKQFEQENLFTETKGFLSVMVAVGDTEDHVVHKTLPVLPGMNAGDVSRILAHKMKIDNAHLYQLYLITREQDIPIGDNECPLEMKENDAGLTRPCFGYKIENRPVKWFPRTLPS</sequence>
<protein>
    <submittedName>
        <fullName evidence="7">Uncharacterized protein</fullName>
    </submittedName>
</protein>
<dbReference type="EnsemblMetazoa" id="XM_038215750.1">
    <property type="protein sequence ID" value="XP_038071678.1"/>
    <property type="gene ID" value="LOC119740437"/>
</dbReference>
<dbReference type="InterPro" id="IPR000159">
    <property type="entry name" value="RA_dom"/>
</dbReference>
<dbReference type="EnsemblMetazoa" id="XM_038215751.1">
    <property type="protein sequence ID" value="XP_038071679.1"/>
    <property type="gene ID" value="LOC119740437"/>
</dbReference>
<dbReference type="SUPFAM" id="SSF55550">
    <property type="entry name" value="SH2 domain"/>
    <property type="match status" value="1"/>
</dbReference>
<evidence type="ECO:0000256" key="1">
    <source>
        <dbReference type="ARBA" id="ARBA00006919"/>
    </source>
</evidence>
<proteinExistence type="inferred from homology"/>
<evidence type="ECO:0000256" key="4">
    <source>
        <dbReference type="SAM" id="MobiDB-lite"/>
    </source>
</evidence>
<feature type="region of interest" description="Disordered" evidence="4">
    <location>
        <begin position="91"/>
        <end position="125"/>
    </location>
</feature>
<feature type="compositionally biased region" description="Low complexity" evidence="4">
    <location>
        <begin position="95"/>
        <end position="111"/>
    </location>
</feature>
<feature type="region of interest" description="Disordered" evidence="4">
    <location>
        <begin position="659"/>
        <end position="835"/>
    </location>
</feature>
<dbReference type="Gene3D" id="3.30.505.10">
    <property type="entry name" value="SH2 domain"/>
    <property type="match status" value="1"/>
</dbReference>
<dbReference type="SUPFAM" id="SSF109993">
    <property type="entry name" value="VPS9 domain"/>
    <property type="match status" value="1"/>
</dbReference>
<dbReference type="InterPro" id="IPR037191">
    <property type="entry name" value="VPS9_dom_sf"/>
</dbReference>
<dbReference type="GO" id="GO:0031267">
    <property type="term" value="F:small GTPase binding"/>
    <property type="evidence" value="ECO:0007669"/>
    <property type="project" value="TreeGrafter"/>
</dbReference>
<feature type="compositionally biased region" description="Basic residues" evidence="4">
    <location>
        <begin position="822"/>
        <end position="834"/>
    </location>
</feature>
<organism evidence="7 8">
    <name type="scientific">Patiria miniata</name>
    <name type="common">Bat star</name>
    <name type="synonym">Asterina miniata</name>
    <dbReference type="NCBI Taxonomy" id="46514"/>
    <lineage>
        <taxon>Eukaryota</taxon>
        <taxon>Metazoa</taxon>
        <taxon>Echinodermata</taxon>
        <taxon>Eleutherozoa</taxon>
        <taxon>Asterozoa</taxon>
        <taxon>Asteroidea</taxon>
        <taxon>Valvatacea</taxon>
        <taxon>Valvatida</taxon>
        <taxon>Asterinidae</taxon>
        <taxon>Patiria</taxon>
    </lineage>
</organism>
<evidence type="ECO:0000256" key="3">
    <source>
        <dbReference type="PROSITE-ProRule" id="PRU00191"/>
    </source>
</evidence>
<feature type="region of interest" description="Disordered" evidence="4">
    <location>
        <begin position="601"/>
        <end position="620"/>
    </location>
</feature>
<dbReference type="InterPro" id="IPR045046">
    <property type="entry name" value="Vps9-like"/>
</dbReference>